<dbReference type="GO" id="GO:0060041">
    <property type="term" value="P:retina development in camera-type eye"/>
    <property type="evidence" value="ECO:0007669"/>
    <property type="project" value="TreeGrafter"/>
</dbReference>
<feature type="compositionally biased region" description="Low complexity" evidence="6">
    <location>
        <begin position="300"/>
        <end position="313"/>
    </location>
</feature>
<feature type="compositionally biased region" description="Basic and acidic residues" evidence="6">
    <location>
        <begin position="772"/>
        <end position="783"/>
    </location>
</feature>
<feature type="compositionally biased region" description="Acidic residues" evidence="6">
    <location>
        <begin position="2256"/>
        <end position="2276"/>
    </location>
</feature>
<sequence>MTQVPADYLSTTSSYNYEQSLPSVARTSTLTKVPPAKKITFFKSGDPQFAGVKMAINQRSFKSFNALMDDLSHRVPLPFGVRTITTPRGIHCISELDQLEDGGCYLCSDKKYVKPISITSGGHRPGPPRSGRPSSTLRRAAQESKLEDYSSPFTHHGPRIPKKITLVKNGESGFRRSIILNRRNARSFKTLLDEISEILQFPVKKLYTVDGRKASISDATSLAASVILLVPDPESVEVTSFSPLVTVGFGSGLTIDSMQALLHCPNVLVCVGREPFKPVSMENLRKHSVEKLPDLAPRSNGNNGNENNDMNFGLKAKKSVIHPRSSSSNRSMRFSLSSEKSYPNGLAASPDNGAPFSNSCSHPKPGDLVHSLVNDDIEKRVHVNKDGSLSVEMKVRFRLLNDETLQWSTQIKKSNLMNQMPCEESGVEDSGVDPMQKMNPEASSEADESLYPCDIDSYMSKLEESECDEAHCHSCGKKHQDYDIWKNPMHTSQREEPSVRSTWHTRSSCSSTSSRRRVVHKKMASVDSLHTTSSEEFSEHIVRESSSYSETVENRVAYRSIKKCRCQSDLSTGASNGEDQQEYTRTSTSNSQRPSSLGLMSHSSCENNLDTQDAPEDHEASKSNSQNEDENCCEVSSVKCLKDDVEEVESSRVGSVMSRSSLQSRQSKKNVCEETSSVGRSISSSSLQKANHEDNTRCSTPANSVYSKSSNCATPRAKSEQDDHSDDNGVVSSFSSESCPKKEAEEVEAEQEENEISEVSSVSVKTKPSQPIRDESSESERCSTHGTPHSRASDRNSKRSESDEIVQCNASCSSRGSKKSKHSHIHTDAQSEMSVSSLESTPNKKKNSLHADDLRSCSRASNYSKSSCEIKKKSIGDPMSHNSGSFHSNISSTSEAEAIAGVTEEKSLKSTTNGYSESSKGSKKRSHREENSKPSSICSSVSSPNQKAGEGHSKMNSETASSRHGSMSESVCSKGDVSAETGIRNGNPESVSSRVSSKSEEKGKCMLTQISQESDDRCSQSNMSQSSKSRQVKTRHLHVKMSNSSRASLSETLSVCSLHCPAPPKGKPNSKKIRSTMLKNSSISSIGTESVVAAGKEQKEIIDSSKATSYGSKSAATEVNDQKNKEIDDSCNRKVDDELEGMDKQEEGSDLMPSTLPNTSPEEVVQEWLSKIPSESLLMRYEMEDGAEEECIEATTEVSYCTNTEEISEDEKAEKKNVEEAENEAKNEVGKETEEGTAINEEAEECVNQEKISEVVPEAATADQAECSQSVTSSQNNNRRDLPTSVQTSVQIMKALLSSKNETKFDRSNSLPEVSPTMGRKLSNSANILITCLASLQLLDEESEDPSDKSKHLNKPRYMELLNIFQALWFGCTAEKSGPSSGQEASEPAKTASGFKVPKSIDYDFTPMSSSGVDVSSGSGGSGEETTAAARDCTLTAQKMVEFKSSGQVENVEAGTELTEVGEQSKEEVQSSRPSTACSKSKGEEEAQPTREDSLTQEAEENKEDQCSNCENAQEKGGENENEENANGANGNEETSKLAENVEQEDAEAVNDELPKENLEEEADRLATTNDADDNAADCGAELKADLEGQLEKVSANDPKPNVNVATSVGTSLVQQNSVDPDPIWVLRLLKKIEKEFMAHYVSAMNELKVRWNLENNQQMDEMILELKEEVSKRIQKSIEKELRKIKTRAGKKTPRPPDEPLKRESTLQTEQRRRRLQTMHRKSLFSDKNGTQSRLEDTSDLSFDVDEDTAFSAAFEASISKQTSEEEYCPCDSCVRKKLASKPSRNPVVATNAPVTKAFDLQQILRLKKNDEEVCVSETAQDIKTIPRSSVEKATENGNPNEENKEGEVQPREMELEGNEEKDPELNEVSSSMLNGDGEGPEISESQNCEMEDKAKDEEEKEEAEEAGKEMKEREEDEDTKEEGEEKEEEEITKEEEEEETKEDADGETQEKEDEELKEESGEETKEEEEIEEEEKEEEEEEVKEEEEEVKEEEEAKEEEEVCEKGEGTKEEEEDVEEEGTKAEEEDMEKEDRKEEEKEVKEEEEEIKEEEEEEVKEEEEETKEEEEKEEVKEEEETKEDEDTEDEETKEEEEQVQGEEELTKEDEEAKEDAEETKEEEEEVQEEEENPKEEEEEAKEEKEEAKDEEKTKEEEEEANEEEEEQEEETQNEEQEADEKSKVEDEADNEAEEAEEPENEDIGADDEEETSECRGDAGTDNNPEGNAAEGSEEAEQDEAVVVEDANPESEVEARSAEEENNSEEGDKYDEGDEEPTSDDPDKAHEKHEVKGSNKVSEKASKAKGQKTSKRLETLNKAAAFSCYSSVGNFSQQSQKGSEDEGEEECKNDDSPTNNHSNGEVQSGDSSKPSQMYPDSEEEEEDKASSCTDPLGDEEQADAEGADPKEGEHTEEVQASKKKDDSDEIDQDDLDF</sequence>
<dbReference type="InterPro" id="IPR036572">
    <property type="entry name" value="Doublecortin_dom_sf"/>
</dbReference>
<dbReference type="OrthoDB" id="1738954at2759"/>
<evidence type="ECO:0000256" key="6">
    <source>
        <dbReference type="SAM" id="MobiDB-lite"/>
    </source>
</evidence>
<feature type="region of interest" description="Disordered" evidence="6">
    <location>
        <begin position="1259"/>
        <end position="1285"/>
    </location>
</feature>
<feature type="compositionally biased region" description="Low complexity" evidence="6">
    <location>
        <begin position="933"/>
        <end position="943"/>
    </location>
</feature>
<feature type="compositionally biased region" description="Acidic residues" evidence="6">
    <location>
        <begin position="1966"/>
        <end position="2003"/>
    </location>
</feature>
<name>A0A2I0TZ85_LIMLA</name>
<evidence type="ECO:0000259" key="7">
    <source>
        <dbReference type="PROSITE" id="PS50309"/>
    </source>
</evidence>
<feature type="compositionally biased region" description="Basic and acidic residues" evidence="6">
    <location>
        <begin position="2277"/>
        <end position="2298"/>
    </location>
</feature>
<feature type="region of interest" description="Disordered" evidence="6">
    <location>
        <begin position="646"/>
        <end position="1048"/>
    </location>
</feature>
<feature type="compositionally biased region" description="Acidic residues" evidence="6">
    <location>
        <begin position="2153"/>
        <end position="2175"/>
    </location>
</feature>
<feature type="compositionally biased region" description="Acidic residues" evidence="6">
    <location>
        <begin position="2419"/>
        <end position="2429"/>
    </location>
</feature>
<dbReference type="CDD" id="cd17146">
    <property type="entry name" value="DCX1_RP1L1"/>
    <property type="match status" value="1"/>
</dbReference>
<dbReference type="Gene3D" id="3.10.20.230">
    <property type="entry name" value="Doublecortin domain"/>
    <property type="match status" value="2"/>
</dbReference>
<dbReference type="InterPro" id="IPR003533">
    <property type="entry name" value="Doublecortin_dom"/>
</dbReference>
<feature type="region of interest" description="Disordered" evidence="6">
    <location>
        <begin position="290"/>
        <end position="362"/>
    </location>
</feature>
<feature type="compositionally biased region" description="Basic and acidic residues" evidence="6">
    <location>
        <begin position="1120"/>
        <end position="1147"/>
    </location>
</feature>
<feature type="domain" description="Doublecortin" evidence="7">
    <location>
        <begin position="162"/>
        <end position="282"/>
    </location>
</feature>
<dbReference type="GO" id="GO:0035556">
    <property type="term" value="P:intracellular signal transduction"/>
    <property type="evidence" value="ECO:0007669"/>
    <property type="project" value="InterPro"/>
</dbReference>
<feature type="region of interest" description="Disordered" evidence="6">
    <location>
        <begin position="1443"/>
        <end position="1557"/>
    </location>
</feature>
<feature type="compositionally biased region" description="Acidic residues" evidence="6">
    <location>
        <begin position="2228"/>
        <end position="2248"/>
    </location>
</feature>
<feature type="compositionally biased region" description="Polar residues" evidence="6">
    <location>
        <begin position="956"/>
        <end position="971"/>
    </location>
</feature>
<keyword evidence="9" id="KW-1185">Reference proteome</keyword>
<gene>
    <name evidence="8" type="ORF">llap_10616</name>
</gene>
<dbReference type="GO" id="GO:0042461">
    <property type="term" value="P:photoreceptor cell development"/>
    <property type="evidence" value="ECO:0007669"/>
    <property type="project" value="TreeGrafter"/>
</dbReference>
<dbReference type="GO" id="GO:0035082">
    <property type="term" value="P:axoneme assembly"/>
    <property type="evidence" value="ECO:0007669"/>
    <property type="project" value="TreeGrafter"/>
</dbReference>
<dbReference type="FunFam" id="3.10.20.230:FF:000006">
    <property type="entry name" value="Oxygen-regulated protein 1"/>
    <property type="match status" value="1"/>
</dbReference>
<evidence type="ECO:0000256" key="5">
    <source>
        <dbReference type="ARBA" id="ARBA00023273"/>
    </source>
</evidence>
<keyword evidence="4" id="KW-0677">Repeat</keyword>
<feature type="compositionally biased region" description="Basic and acidic residues" evidence="6">
    <location>
        <begin position="791"/>
        <end position="802"/>
    </location>
</feature>
<feature type="compositionally biased region" description="Acidic residues" evidence="6">
    <location>
        <begin position="1916"/>
        <end position="1959"/>
    </location>
</feature>
<reference evidence="9" key="2">
    <citation type="submission" date="2017-12" db="EMBL/GenBank/DDBJ databases">
        <title>Genome sequence of the Bar-tailed Godwit (Limosa lapponica baueri).</title>
        <authorList>
            <person name="Lima N.C.B."/>
            <person name="Parody-Merino A.M."/>
            <person name="Battley P.F."/>
            <person name="Fidler A.E."/>
            <person name="Prosdocimi F."/>
        </authorList>
    </citation>
    <scope>NUCLEOTIDE SEQUENCE [LARGE SCALE GENOMIC DNA]</scope>
</reference>
<dbReference type="Proteomes" id="UP000233556">
    <property type="component" value="Unassembled WGS sequence"/>
</dbReference>
<feature type="region of interest" description="Disordered" evidence="6">
    <location>
        <begin position="1408"/>
        <end position="1430"/>
    </location>
</feature>
<feature type="compositionally biased region" description="Polar residues" evidence="6">
    <location>
        <begin position="880"/>
        <end position="895"/>
    </location>
</feature>
<organism evidence="8 9">
    <name type="scientific">Limosa lapponica baueri</name>
    <dbReference type="NCBI Taxonomy" id="1758121"/>
    <lineage>
        <taxon>Eukaryota</taxon>
        <taxon>Metazoa</taxon>
        <taxon>Chordata</taxon>
        <taxon>Craniata</taxon>
        <taxon>Vertebrata</taxon>
        <taxon>Euteleostomi</taxon>
        <taxon>Archelosauria</taxon>
        <taxon>Archosauria</taxon>
        <taxon>Dinosauria</taxon>
        <taxon>Saurischia</taxon>
        <taxon>Theropoda</taxon>
        <taxon>Coelurosauria</taxon>
        <taxon>Aves</taxon>
        <taxon>Neognathae</taxon>
        <taxon>Neoaves</taxon>
        <taxon>Charadriiformes</taxon>
        <taxon>Scolopacidae</taxon>
        <taxon>Limosa</taxon>
    </lineage>
</organism>
<evidence type="ECO:0000256" key="3">
    <source>
        <dbReference type="ARBA" id="ARBA00022490"/>
    </source>
</evidence>
<feature type="compositionally biased region" description="Polar residues" evidence="6">
    <location>
        <begin position="601"/>
        <end position="611"/>
    </location>
</feature>
<evidence type="ECO:0000256" key="1">
    <source>
        <dbReference type="ARBA" id="ARBA00004316"/>
    </source>
</evidence>
<feature type="region of interest" description="Disordered" evidence="6">
    <location>
        <begin position="1194"/>
        <end position="1241"/>
    </location>
</feature>
<evidence type="ECO:0000256" key="4">
    <source>
        <dbReference type="ARBA" id="ARBA00022737"/>
    </source>
</evidence>
<feature type="compositionally biased region" description="Basic residues" evidence="6">
    <location>
        <begin position="1030"/>
        <end position="1039"/>
    </location>
</feature>
<feature type="compositionally biased region" description="Polar residues" evidence="6">
    <location>
        <begin position="909"/>
        <end position="919"/>
    </location>
</feature>
<dbReference type="SMART" id="SM00537">
    <property type="entry name" value="DCX"/>
    <property type="match status" value="2"/>
</dbReference>
<dbReference type="PANTHER" id="PTHR23005">
    <property type="entry name" value="RETINITIS PIGMENTOSA 1 PROTEIN"/>
    <property type="match status" value="1"/>
</dbReference>
<protein>
    <submittedName>
        <fullName evidence="8">Retinitis pigmentosa 1-like 1 protein</fullName>
    </submittedName>
</protein>
<feature type="region of interest" description="Disordered" evidence="6">
    <location>
        <begin position="572"/>
        <end position="630"/>
    </location>
</feature>
<feature type="compositionally biased region" description="Polar residues" evidence="6">
    <location>
        <begin position="1196"/>
        <end position="1205"/>
    </location>
</feature>
<feature type="compositionally biased region" description="Basic residues" evidence="6">
    <location>
        <begin position="1686"/>
        <end position="1695"/>
    </location>
</feature>
<feature type="compositionally biased region" description="Low complexity" evidence="6">
    <location>
        <begin position="676"/>
        <end position="686"/>
    </location>
</feature>
<feature type="compositionally biased region" description="Low complexity" evidence="6">
    <location>
        <begin position="322"/>
        <end position="338"/>
    </location>
</feature>
<feature type="compositionally biased region" description="Low complexity" evidence="6">
    <location>
        <begin position="500"/>
        <end position="513"/>
    </location>
</feature>
<feature type="compositionally biased region" description="Acidic residues" evidence="6">
    <location>
        <begin position="2011"/>
        <end position="2030"/>
    </location>
</feature>
<keyword evidence="5" id="KW-0966">Cell projection</keyword>
<feature type="compositionally biased region" description="Polar residues" evidence="6">
    <location>
        <begin position="1266"/>
        <end position="1277"/>
    </location>
</feature>
<feature type="compositionally biased region" description="Acidic residues" evidence="6">
    <location>
        <begin position="2388"/>
        <end position="2398"/>
    </location>
</feature>
<keyword evidence="3" id="KW-0963">Cytoplasm</keyword>
<feature type="compositionally biased region" description="Basic and acidic residues" evidence="6">
    <location>
        <begin position="2138"/>
        <end position="2152"/>
    </location>
</feature>
<feature type="compositionally biased region" description="Basic and acidic residues" evidence="6">
    <location>
        <begin position="1696"/>
        <end position="1706"/>
    </location>
</feature>
<dbReference type="SUPFAM" id="SSF89837">
    <property type="entry name" value="Doublecortin (DC)"/>
    <property type="match status" value="2"/>
</dbReference>
<dbReference type="PROSITE" id="PS50309">
    <property type="entry name" value="DC"/>
    <property type="match status" value="2"/>
</dbReference>
<feature type="compositionally biased region" description="Polar residues" evidence="6">
    <location>
        <begin position="1105"/>
        <end position="1119"/>
    </location>
</feature>
<feature type="compositionally biased region" description="Polar residues" evidence="6">
    <location>
        <begin position="697"/>
        <end position="713"/>
    </location>
</feature>
<evidence type="ECO:0000313" key="9">
    <source>
        <dbReference type="Proteomes" id="UP000233556"/>
    </source>
</evidence>
<feature type="compositionally biased region" description="Acidic residues" evidence="6">
    <location>
        <begin position="745"/>
        <end position="756"/>
    </location>
</feature>
<feature type="region of interest" description="Disordered" evidence="6">
    <location>
        <begin position="1683"/>
        <end position="1717"/>
    </location>
</feature>
<feature type="compositionally biased region" description="Basic and acidic residues" evidence="6">
    <location>
        <begin position="2399"/>
        <end position="2418"/>
    </location>
</feature>
<feature type="compositionally biased region" description="Polar residues" evidence="6">
    <location>
        <begin position="828"/>
        <end position="841"/>
    </location>
</feature>
<feature type="compositionally biased region" description="Polar residues" evidence="6">
    <location>
        <begin position="2322"/>
        <end position="2333"/>
    </location>
</feature>
<feature type="compositionally biased region" description="Low complexity" evidence="6">
    <location>
        <begin position="1019"/>
        <end position="1029"/>
    </location>
</feature>
<feature type="compositionally biased region" description="Polar residues" evidence="6">
    <location>
        <begin position="572"/>
        <end position="595"/>
    </location>
</feature>
<reference evidence="9" key="1">
    <citation type="submission" date="2017-11" db="EMBL/GenBank/DDBJ databases">
        <authorList>
            <person name="Lima N.C."/>
            <person name="Parody-Merino A.M."/>
            <person name="Battley P.F."/>
            <person name="Fidler A.E."/>
            <person name="Prosdocimi F."/>
        </authorList>
    </citation>
    <scope>NUCLEOTIDE SEQUENCE [LARGE SCALE GENOMIC DNA]</scope>
</reference>
<dbReference type="EMBL" id="KZ506580">
    <property type="protein sequence ID" value="PKU39079.1"/>
    <property type="molecule type" value="Genomic_DNA"/>
</dbReference>
<feature type="region of interest" description="Disordered" evidence="6">
    <location>
        <begin position="1103"/>
        <end position="1163"/>
    </location>
</feature>
<feature type="compositionally biased region" description="Acidic residues" evidence="6">
    <location>
        <begin position="2183"/>
        <end position="2208"/>
    </location>
</feature>
<proteinExistence type="predicted"/>
<feature type="compositionally biased region" description="Basic and acidic residues" evidence="6">
    <location>
        <begin position="1843"/>
        <end position="1866"/>
    </location>
</feature>
<feature type="region of interest" description="Disordered" evidence="6">
    <location>
        <begin position="491"/>
        <end position="519"/>
    </location>
</feature>
<feature type="compositionally biased region" description="Acidic residues" evidence="6">
    <location>
        <begin position="1542"/>
        <end position="1551"/>
    </location>
</feature>
<feature type="compositionally biased region" description="Basic and acidic residues" evidence="6">
    <location>
        <begin position="1210"/>
        <end position="1234"/>
    </location>
</feature>
<comment type="subcellular location">
    <subcellularLocation>
        <location evidence="1">Cell projection</location>
    </subcellularLocation>
    <subcellularLocation>
        <location evidence="2">Cytoplasm</location>
    </subcellularLocation>
</comment>
<dbReference type="Pfam" id="PF03607">
    <property type="entry name" value="DCX"/>
    <property type="match status" value="2"/>
</dbReference>
<evidence type="ECO:0000313" key="8">
    <source>
        <dbReference type="EMBL" id="PKU39079.1"/>
    </source>
</evidence>
<accession>A0A2I0TZ85</accession>
<feature type="region of interest" description="Disordered" evidence="6">
    <location>
        <begin position="1827"/>
        <end position="2308"/>
    </location>
</feature>
<feature type="domain" description="Doublecortin" evidence="7">
    <location>
        <begin position="37"/>
        <end position="119"/>
    </location>
</feature>
<feature type="compositionally biased region" description="Acidic residues" evidence="6">
    <location>
        <begin position="2043"/>
        <end position="2137"/>
    </location>
</feature>
<feature type="compositionally biased region" description="Basic and acidic residues" evidence="6">
    <location>
        <begin position="1481"/>
        <end position="1494"/>
    </location>
</feature>
<feature type="compositionally biased region" description="Basic and acidic residues" evidence="6">
    <location>
        <begin position="2031"/>
        <end position="2042"/>
    </location>
</feature>
<feature type="region of interest" description="Disordered" evidence="6">
    <location>
        <begin position="117"/>
        <end position="157"/>
    </location>
</feature>
<feature type="compositionally biased region" description="Low complexity" evidence="6">
    <location>
        <begin position="651"/>
        <end position="665"/>
    </location>
</feature>
<feature type="region of interest" description="Disordered" evidence="6">
    <location>
        <begin position="2322"/>
        <end position="2429"/>
    </location>
</feature>
<dbReference type="PANTHER" id="PTHR23005:SF3">
    <property type="entry name" value="RETINITIS PIGMENTOSA 1-LIKE 1 PROTEIN"/>
    <property type="match status" value="1"/>
</dbReference>
<feature type="compositionally biased region" description="Polar residues" evidence="6">
    <location>
        <begin position="2348"/>
        <end position="2367"/>
    </location>
</feature>
<evidence type="ECO:0000256" key="2">
    <source>
        <dbReference type="ARBA" id="ARBA00004496"/>
    </source>
</evidence>
<dbReference type="GO" id="GO:0005930">
    <property type="term" value="C:axoneme"/>
    <property type="evidence" value="ECO:0007669"/>
    <property type="project" value="TreeGrafter"/>
</dbReference>